<dbReference type="GO" id="GO:0016020">
    <property type="term" value="C:membrane"/>
    <property type="evidence" value="ECO:0007669"/>
    <property type="project" value="TreeGrafter"/>
</dbReference>
<evidence type="ECO:0000256" key="3">
    <source>
        <dbReference type="RuleBase" id="RU000363"/>
    </source>
</evidence>
<dbReference type="GO" id="GO:0016491">
    <property type="term" value="F:oxidoreductase activity"/>
    <property type="evidence" value="ECO:0007669"/>
    <property type="project" value="UniProtKB-KW"/>
</dbReference>
<dbReference type="CDD" id="cd05233">
    <property type="entry name" value="SDR_c"/>
    <property type="match status" value="1"/>
</dbReference>
<dbReference type="PROSITE" id="PS00061">
    <property type="entry name" value="ADH_SHORT"/>
    <property type="match status" value="1"/>
</dbReference>
<dbReference type="AlphaFoldDB" id="A0A4U3LCF1"/>
<reference evidence="4 5" key="1">
    <citation type="submission" date="2019-05" db="EMBL/GenBank/DDBJ databases">
        <title>Panacibacter sp. strain 17mud1-8 Genome sequencing and assembly.</title>
        <authorList>
            <person name="Chhetri G."/>
        </authorList>
    </citation>
    <scope>NUCLEOTIDE SEQUENCE [LARGE SCALE GENOMIC DNA]</scope>
    <source>
        <strain evidence="4 5">17mud1-8</strain>
    </source>
</reference>
<evidence type="ECO:0000256" key="1">
    <source>
        <dbReference type="ARBA" id="ARBA00006484"/>
    </source>
</evidence>
<keyword evidence="2" id="KW-0560">Oxidoreductase</keyword>
<dbReference type="OrthoDB" id="9808814at2"/>
<proteinExistence type="inferred from homology"/>
<dbReference type="Proteomes" id="UP000305848">
    <property type="component" value="Unassembled WGS sequence"/>
</dbReference>
<dbReference type="PANTHER" id="PTHR44196:SF1">
    <property type="entry name" value="DEHYDROGENASE_REDUCTASE SDR FAMILY MEMBER 7B"/>
    <property type="match status" value="1"/>
</dbReference>
<dbReference type="RefSeq" id="WP_137259787.1">
    <property type="nucleotide sequence ID" value="NZ_SZQL01000001.1"/>
</dbReference>
<comment type="caution">
    <text evidence="4">The sequence shown here is derived from an EMBL/GenBank/DDBJ whole genome shotgun (WGS) entry which is preliminary data.</text>
</comment>
<dbReference type="EMBL" id="SZQL01000001">
    <property type="protein sequence ID" value="TKK71547.1"/>
    <property type="molecule type" value="Genomic_DNA"/>
</dbReference>
<evidence type="ECO:0000256" key="2">
    <source>
        <dbReference type="ARBA" id="ARBA00023002"/>
    </source>
</evidence>
<dbReference type="PRINTS" id="PR00081">
    <property type="entry name" value="GDHRDH"/>
</dbReference>
<name>A0A4U3LCF1_9BACT</name>
<evidence type="ECO:0000313" key="5">
    <source>
        <dbReference type="Proteomes" id="UP000305848"/>
    </source>
</evidence>
<dbReference type="SUPFAM" id="SSF51735">
    <property type="entry name" value="NAD(P)-binding Rossmann-fold domains"/>
    <property type="match status" value="1"/>
</dbReference>
<dbReference type="Gene3D" id="3.40.50.720">
    <property type="entry name" value="NAD(P)-binding Rossmann-like Domain"/>
    <property type="match status" value="1"/>
</dbReference>
<sequence>MHTSAAIITGASEGLGKFMAIEMASRGYHLVLVALPGTGLPQLAQFLIKNFSICAHYFEMDLTEVDNCVALFQSLRTQHIQADILINNAGIGNNDWFDDKCICFYAKQITLNVMAPVVLTRLFIDHPCHAKQRYILNVGSLGGIFVVPKKGVYGATKSFIRHFTKSLQIELRNTNISISLLSPGGINTKPELLVLHDSLKGISRVTVLEPEVVAKKAIDGMFKGKKEIIPGIFNRIFVWLKGLLPNIIQEMIIHRNMKNVL</sequence>
<accession>A0A4U3LCF1</accession>
<dbReference type="Pfam" id="PF00106">
    <property type="entry name" value="adh_short"/>
    <property type="match status" value="1"/>
</dbReference>
<gene>
    <name evidence="4" type="ORF">FC093_00535</name>
</gene>
<dbReference type="PANTHER" id="PTHR44196">
    <property type="entry name" value="DEHYDROGENASE/REDUCTASE SDR FAMILY MEMBER 7B"/>
    <property type="match status" value="1"/>
</dbReference>
<comment type="similarity">
    <text evidence="1 3">Belongs to the short-chain dehydrogenases/reductases (SDR) family.</text>
</comment>
<dbReference type="InterPro" id="IPR002347">
    <property type="entry name" value="SDR_fam"/>
</dbReference>
<dbReference type="PRINTS" id="PR00080">
    <property type="entry name" value="SDRFAMILY"/>
</dbReference>
<evidence type="ECO:0000313" key="4">
    <source>
        <dbReference type="EMBL" id="TKK71547.1"/>
    </source>
</evidence>
<dbReference type="InterPro" id="IPR036291">
    <property type="entry name" value="NAD(P)-bd_dom_sf"/>
</dbReference>
<keyword evidence="5" id="KW-1185">Reference proteome</keyword>
<protein>
    <submittedName>
        <fullName evidence="4">SDR family NAD(P)-dependent oxidoreductase</fullName>
    </submittedName>
</protein>
<organism evidence="4 5">
    <name type="scientific">Ilyomonas limi</name>
    <dbReference type="NCBI Taxonomy" id="2575867"/>
    <lineage>
        <taxon>Bacteria</taxon>
        <taxon>Pseudomonadati</taxon>
        <taxon>Bacteroidota</taxon>
        <taxon>Chitinophagia</taxon>
        <taxon>Chitinophagales</taxon>
        <taxon>Chitinophagaceae</taxon>
        <taxon>Ilyomonas</taxon>
    </lineage>
</organism>
<dbReference type="InterPro" id="IPR020904">
    <property type="entry name" value="Sc_DH/Rdtase_CS"/>
</dbReference>